<organism evidence="4 5">
    <name type="scientific">Novipirellula caenicola</name>
    <dbReference type="NCBI Taxonomy" id="1536901"/>
    <lineage>
        <taxon>Bacteria</taxon>
        <taxon>Pseudomonadati</taxon>
        <taxon>Planctomycetota</taxon>
        <taxon>Planctomycetia</taxon>
        <taxon>Pirellulales</taxon>
        <taxon>Pirellulaceae</taxon>
        <taxon>Novipirellula</taxon>
    </lineage>
</organism>
<dbReference type="PANTHER" id="PTHR32347:SF14">
    <property type="entry name" value="EFFLUX SYSTEM COMPONENT YKNX-RELATED"/>
    <property type="match status" value="1"/>
</dbReference>
<gene>
    <name evidence="4" type="ORF">Rcae01_02453</name>
</gene>
<dbReference type="PANTHER" id="PTHR32347">
    <property type="entry name" value="EFFLUX SYSTEM COMPONENT YKNX-RELATED"/>
    <property type="match status" value="1"/>
</dbReference>
<dbReference type="InterPro" id="IPR050465">
    <property type="entry name" value="UPF0194_transport"/>
</dbReference>
<protein>
    <recommendedName>
        <fullName evidence="6">HlyD family secretion protein</fullName>
    </recommendedName>
</protein>
<dbReference type="Gene3D" id="2.40.50.100">
    <property type="match status" value="1"/>
</dbReference>
<keyword evidence="3" id="KW-0472">Membrane</keyword>
<keyword evidence="3" id="KW-0812">Transmembrane</keyword>
<proteinExistence type="predicted"/>
<dbReference type="SUPFAM" id="SSF111369">
    <property type="entry name" value="HlyD-like secretion proteins"/>
    <property type="match status" value="1"/>
</dbReference>
<reference evidence="4 5" key="1">
    <citation type="submission" date="2024-02" db="EMBL/GenBank/DDBJ databases">
        <title>Rhodopirellula caenicola NBRC 110016.</title>
        <authorList>
            <person name="Ichikawa N."/>
            <person name="Katano-Makiyama Y."/>
            <person name="Hidaka K."/>
        </authorList>
    </citation>
    <scope>NUCLEOTIDE SEQUENCE [LARGE SCALE GENOMIC DNA]</scope>
    <source>
        <strain evidence="4 5">NBRC 110016</strain>
    </source>
</reference>
<comment type="caution">
    <text evidence="4">The sequence shown here is derived from an EMBL/GenBank/DDBJ whole genome shotgun (WGS) entry which is preliminary data.</text>
</comment>
<evidence type="ECO:0008006" key="6">
    <source>
        <dbReference type="Google" id="ProtNLM"/>
    </source>
</evidence>
<keyword evidence="3" id="KW-1133">Transmembrane helix</keyword>
<dbReference type="RefSeq" id="WP_345683889.1">
    <property type="nucleotide sequence ID" value="NZ_BAABRO010000004.1"/>
</dbReference>
<evidence type="ECO:0000256" key="2">
    <source>
        <dbReference type="ARBA" id="ARBA00023054"/>
    </source>
</evidence>
<feature type="transmembrane region" description="Helical" evidence="3">
    <location>
        <begin position="347"/>
        <end position="370"/>
    </location>
</feature>
<dbReference type="EMBL" id="BAABRO010000004">
    <property type="protein sequence ID" value="GAA5506999.1"/>
    <property type="molecule type" value="Genomic_DNA"/>
</dbReference>
<sequence length="630" mass="70198">MSDPLRQTEQTWKDAESLVRQVDQFAHVVMPADKFFEHLVDTTQQTAKSRSVIVWTLQNGERHILARSGIDVHHDTSSDEGDAVDRADFTATSHWFDDAQTCITVARVTNDIVIGIEIRWSDAVDVTTQQPLSEMCKAVLESAMLVFLRHQADTLQIHRNRRQRWNQLVSQLNRGVGIRDSFTHAARAIASYVGSDRVSILHNRTGKPTSSFRLVACSISRNVDRRSRLARRMQDLAAQAASYGKPIEFVVGRGDTIPDPLRETLDAYLIESGSRAIAIETIPLNGRADSAVILCEQFTLSSHAEHGTFADLRDVVSAALTQSLHRDAASLRSQIDRWPQIPFSQKAIVAAIIVATAVLLMTLVHVDFWIPAQGRVVAKQRQSVYAPADGVVIELPVDNGSSVKQGQTLVVIRSHDLDTKQKQIEGEIAALQTSLAAIVAGRGSSASDIRDQTRSTTEQVLKSKIEGLLLQLDLVMAQQQALVVPSPITGKVDHWNMRENLASRPITRGQFLAEVHSPDAGWELEIEVSDSDSGYLFQLDRDGHRRCRFSLRSNPQDVYEAELTQLDRVTQLSDLGDWVIKGIVRPEAPNPTSIDSLRTGATARVEIWTGRRPIGFVWFRGFLQWWRTAI</sequence>
<evidence type="ECO:0000313" key="5">
    <source>
        <dbReference type="Proteomes" id="UP001416858"/>
    </source>
</evidence>
<keyword evidence="5" id="KW-1185">Reference proteome</keyword>
<evidence type="ECO:0000256" key="1">
    <source>
        <dbReference type="ARBA" id="ARBA00004196"/>
    </source>
</evidence>
<keyword evidence="2" id="KW-0175">Coiled coil</keyword>
<dbReference type="Proteomes" id="UP001416858">
    <property type="component" value="Unassembled WGS sequence"/>
</dbReference>
<evidence type="ECO:0000256" key="3">
    <source>
        <dbReference type="SAM" id="Phobius"/>
    </source>
</evidence>
<accession>A0ABP9VP91</accession>
<comment type="subcellular location">
    <subcellularLocation>
        <location evidence="1">Cell envelope</location>
    </subcellularLocation>
</comment>
<evidence type="ECO:0000313" key="4">
    <source>
        <dbReference type="EMBL" id="GAA5506999.1"/>
    </source>
</evidence>
<name>A0ABP9VP91_9BACT</name>